<evidence type="ECO:0000313" key="1">
    <source>
        <dbReference type="EMBL" id="EFH67537.1"/>
    </source>
</evidence>
<dbReference type="HOGENOM" id="CLU_2592993_0_0_1"/>
<dbReference type="AlphaFoldDB" id="D7KNP5"/>
<keyword evidence="2" id="KW-1185">Reference proteome</keyword>
<accession>D7KNP5</accession>
<protein>
    <submittedName>
        <fullName evidence="1">Predicted protein</fullName>
    </submittedName>
</protein>
<dbReference type="Proteomes" id="UP000008694">
    <property type="component" value="Unassembled WGS sequence"/>
</dbReference>
<name>D7KNP5_ARALL</name>
<sequence>MAEVLSTLVPVKVLAEVVVSAEAVVPAAAVLETVVPVAVMFLPSSPEIIEKDLSFGETNAALELDGIQQLDKDERYGRQR</sequence>
<evidence type="ECO:0000313" key="2">
    <source>
        <dbReference type="Proteomes" id="UP000008694"/>
    </source>
</evidence>
<dbReference type="EMBL" id="GL348713">
    <property type="protein sequence ID" value="EFH67537.1"/>
    <property type="molecule type" value="Genomic_DNA"/>
</dbReference>
<organism evidence="2">
    <name type="scientific">Arabidopsis lyrata subsp. lyrata</name>
    <name type="common">Lyre-leaved rock-cress</name>
    <dbReference type="NCBI Taxonomy" id="81972"/>
    <lineage>
        <taxon>Eukaryota</taxon>
        <taxon>Viridiplantae</taxon>
        <taxon>Streptophyta</taxon>
        <taxon>Embryophyta</taxon>
        <taxon>Tracheophyta</taxon>
        <taxon>Spermatophyta</taxon>
        <taxon>Magnoliopsida</taxon>
        <taxon>eudicotyledons</taxon>
        <taxon>Gunneridae</taxon>
        <taxon>Pentapetalae</taxon>
        <taxon>rosids</taxon>
        <taxon>malvids</taxon>
        <taxon>Brassicales</taxon>
        <taxon>Brassicaceae</taxon>
        <taxon>Camelineae</taxon>
        <taxon>Arabidopsis</taxon>
    </lineage>
</organism>
<gene>
    <name evidence="1" type="ORF">ARALYDRAFT_681529</name>
</gene>
<dbReference type="Gramene" id="Al_scaffold_0001_3852">
    <property type="protein sequence ID" value="Al_scaffold_0001_3852"/>
    <property type="gene ID" value="Al_scaffold_0001_3852"/>
</dbReference>
<proteinExistence type="predicted"/>
<reference evidence="2" key="1">
    <citation type="journal article" date="2011" name="Nat. Genet.">
        <title>The Arabidopsis lyrata genome sequence and the basis of rapid genome size change.</title>
        <authorList>
            <person name="Hu T.T."/>
            <person name="Pattyn P."/>
            <person name="Bakker E.G."/>
            <person name="Cao J."/>
            <person name="Cheng J.-F."/>
            <person name="Clark R.M."/>
            <person name="Fahlgren N."/>
            <person name="Fawcett J.A."/>
            <person name="Grimwood J."/>
            <person name="Gundlach H."/>
            <person name="Haberer G."/>
            <person name="Hollister J.D."/>
            <person name="Ossowski S."/>
            <person name="Ottilar R.P."/>
            <person name="Salamov A.A."/>
            <person name="Schneeberger K."/>
            <person name="Spannagl M."/>
            <person name="Wang X."/>
            <person name="Yang L."/>
            <person name="Nasrallah M.E."/>
            <person name="Bergelson J."/>
            <person name="Carrington J.C."/>
            <person name="Gaut B.S."/>
            <person name="Schmutz J."/>
            <person name="Mayer K.F.X."/>
            <person name="Van de Peer Y."/>
            <person name="Grigoriev I.V."/>
            <person name="Nordborg M."/>
            <person name="Weigel D."/>
            <person name="Guo Y.-L."/>
        </authorList>
    </citation>
    <scope>NUCLEOTIDE SEQUENCE [LARGE SCALE GENOMIC DNA]</scope>
    <source>
        <strain evidence="2">cv. MN47</strain>
    </source>
</reference>